<evidence type="ECO:0000256" key="1">
    <source>
        <dbReference type="ARBA" id="ARBA00022691"/>
    </source>
</evidence>
<keyword evidence="3" id="KW-0408">Iron</keyword>
<dbReference type="SMART" id="SM00729">
    <property type="entry name" value="Elp3"/>
    <property type="match status" value="1"/>
</dbReference>
<dbReference type="EMBL" id="SOJK01000233">
    <property type="protein sequence ID" value="TET44114.1"/>
    <property type="molecule type" value="Genomic_DNA"/>
</dbReference>
<dbReference type="PANTHER" id="PTHR43288:SF2">
    <property type="entry name" value="RADICAL SAM CORE DOMAIN-CONTAINING PROTEIN"/>
    <property type="match status" value="1"/>
</dbReference>
<gene>
    <name evidence="6" type="ORF">E3J59_05550</name>
</gene>
<organism evidence="6 7">
    <name type="scientific">Aerophobetes bacterium</name>
    <dbReference type="NCBI Taxonomy" id="2030807"/>
    <lineage>
        <taxon>Bacteria</taxon>
        <taxon>Candidatus Aerophobota</taxon>
    </lineage>
</organism>
<dbReference type="SFLD" id="SFLDG01113">
    <property type="entry name" value="Uncharacterised_Radical_SAM_Su"/>
    <property type="match status" value="1"/>
</dbReference>
<evidence type="ECO:0000256" key="3">
    <source>
        <dbReference type="ARBA" id="ARBA00023004"/>
    </source>
</evidence>
<dbReference type="GO" id="GO:0046872">
    <property type="term" value="F:metal ion binding"/>
    <property type="evidence" value="ECO:0007669"/>
    <property type="project" value="UniProtKB-KW"/>
</dbReference>
<evidence type="ECO:0000313" key="6">
    <source>
        <dbReference type="EMBL" id="TET44114.1"/>
    </source>
</evidence>
<evidence type="ECO:0000259" key="5">
    <source>
        <dbReference type="PROSITE" id="PS51918"/>
    </source>
</evidence>
<protein>
    <submittedName>
        <fullName evidence="6">Radical SAM protein</fullName>
    </submittedName>
</protein>
<dbReference type="InterPro" id="IPR058240">
    <property type="entry name" value="rSAM_sf"/>
</dbReference>
<accession>A0A523UNJ7</accession>
<dbReference type="PANTHER" id="PTHR43288">
    <property type="entry name" value="BIOTIN SYNTHASE-RELATED PROTEIN, RADICAL SAM SUPERFAMILY"/>
    <property type="match status" value="1"/>
</dbReference>
<dbReference type="Proteomes" id="UP000320679">
    <property type="component" value="Unassembled WGS sequence"/>
</dbReference>
<dbReference type="SUPFAM" id="SSF102114">
    <property type="entry name" value="Radical SAM enzymes"/>
    <property type="match status" value="1"/>
</dbReference>
<feature type="domain" description="Radical SAM core" evidence="5">
    <location>
        <begin position="37"/>
        <end position="262"/>
    </location>
</feature>
<comment type="caution">
    <text evidence="6">The sequence shown here is derived from an EMBL/GenBank/DDBJ whole genome shotgun (WGS) entry which is preliminary data.</text>
</comment>
<dbReference type="Pfam" id="PF04055">
    <property type="entry name" value="Radical_SAM"/>
    <property type="match status" value="1"/>
</dbReference>
<reference evidence="6 7" key="1">
    <citation type="submission" date="2019-03" db="EMBL/GenBank/DDBJ databases">
        <title>Metabolic potential of uncultured bacteria and archaea associated with petroleum seepage in deep-sea sediments.</title>
        <authorList>
            <person name="Dong X."/>
            <person name="Hubert C."/>
        </authorList>
    </citation>
    <scope>NUCLEOTIDE SEQUENCE [LARGE SCALE GENOMIC DNA]</scope>
    <source>
        <strain evidence="6">E29_bin78</strain>
    </source>
</reference>
<dbReference type="InterPro" id="IPR007197">
    <property type="entry name" value="rSAM"/>
</dbReference>
<name>A0A523UNJ7_UNCAE</name>
<dbReference type="SFLD" id="SFLDS00029">
    <property type="entry name" value="Radical_SAM"/>
    <property type="match status" value="1"/>
</dbReference>
<evidence type="ECO:0000256" key="2">
    <source>
        <dbReference type="ARBA" id="ARBA00022723"/>
    </source>
</evidence>
<dbReference type="InterPro" id="IPR006638">
    <property type="entry name" value="Elp3/MiaA/NifB-like_rSAM"/>
</dbReference>
<dbReference type="InterPro" id="IPR013785">
    <property type="entry name" value="Aldolase_TIM"/>
</dbReference>
<dbReference type="GO" id="GO:0003824">
    <property type="term" value="F:catalytic activity"/>
    <property type="evidence" value="ECO:0007669"/>
    <property type="project" value="InterPro"/>
</dbReference>
<sequence>MPKITLKDAWVLARENFGQGMVFYVPTLKGYRTTEYQNSSRPLFVPISVTGTRCELNCLHCQRTLLKDMYKVSSPDEFYQLGVSLRKLGCQGILLSGGFTWNGEVPLIPFLSAARSLKRDLKIKIAVHTGLVSKDLARALAEAEVDAAMIDIIGSDETIREVYHLRASVDDFERSLDYLHQYGVKTSPHIVIGLHFGKIRGEEKALEIISSYPVASLVLVVLNPLSGTPMADVQPPHPLRLQSIFLKARMMFSRTPLVLGCARPGGKHKIITDFIALEAGFNGIAYPAEGIASYARKRGLEVEFQECCCSLVFETAGGI</sequence>
<dbReference type="GO" id="GO:0051536">
    <property type="term" value="F:iron-sulfur cluster binding"/>
    <property type="evidence" value="ECO:0007669"/>
    <property type="project" value="UniProtKB-KW"/>
</dbReference>
<evidence type="ECO:0000313" key="7">
    <source>
        <dbReference type="Proteomes" id="UP000320679"/>
    </source>
</evidence>
<keyword evidence="1" id="KW-0949">S-adenosyl-L-methionine</keyword>
<evidence type="ECO:0000256" key="4">
    <source>
        <dbReference type="ARBA" id="ARBA00023014"/>
    </source>
</evidence>
<dbReference type="CDD" id="cd01335">
    <property type="entry name" value="Radical_SAM"/>
    <property type="match status" value="1"/>
</dbReference>
<dbReference type="Gene3D" id="3.20.20.70">
    <property type="entry name" value="Aldolase class I"/>
    <property type="match status" value="1"/>
</dbReference>
<dbReference type="PROSITE" id="PS51918">
    <property type="entry name" value="RADICAL_SAM"/>
    <property type="match status" value="1"/>
</dbReference>
<dbReference type="AlphaFoldDB" id="A0A523UNJ7"/>
<keyword evidence="4" id="KW-0411">Iron-sulfur</keyword>
<proteinExistence type="predicted"/>
<keyword evidence="2" id="KW-0479">Metal-binding</keyword>